<dbReference type="EMBL" id="AP019368">
    <property type="protein sequence ID" value="BBH53475.1"/>
    <property type="molecule type" value="Genomic_DNA"/>
</dbReference>
<dbReference type="RefSeq" id="WP_130609374.1">
    <property type="nucleotide sequence ID" value="NZ_AP019368.1"/>
</dbReference>
<name>A0A4P2VVC0_FLUSA</name>
<keyword evidence="3" id="KW-1185">Reference proteome</keyword>
<accession>A0A4P2VVC0</accession>
<dbReference type="Proteomes" id="UP000291236">
    <property type="component" value="Chromosome"/>
</dbReference>
<evidence type="ECO:0000259" key="1">
    <source>
        <dbReference type="Pfam" id="PF04028"/>
    </source>
</evidence>
<feature type="domain" description="DUF374" evidence="1">
    <location>
        <begin position="60"/>
        <end position="124"/>
    </location>
</feature>
<evidence type="ECO:0000313" key="2">
    <source>
        <dbReference type="EMBL" id="BBH53475.1"/>
    </source>
</evidence>
<evidence type="ECO:0000313" key="3">
    <source>
        <dbReference type="Proteomes" id="UP000291236"/>
    </source>
</evidence>
<dbReference type="OrthoDB" id="9810508at2"/>
<sequence length="221" mass="24964">MRTFLFYIGYLYYLVLLKTVRIRLVGFESIQAVWGEGKNAVFCCPHNSILACFIGVDQQDRPKVSLVASLSKDGELVAKLLLKRRYEMIRGSSSRGGRKALLEMQRAGESGVSLGIAFDGPKGPPLIPKRGIVGCARVVNGPLFLIHAHPKNGCLFGYPRAIRVNSWDKMLIPVPFSAIDVFFEKLPEQEETQILVEEEYEKFILDYVQKRSFEVFPNLYS</sequence>
<organism evidence="2 3">
    <name type="scientific">Fluviispira sanaruensis</name>
    <dbReference type="NCBI Taxonomy" id="2493639"/>
    <lineage>
        <taxon>Bacteria</taxon>
        <taxon>Pseudomonadati</taxon>
        <taxon>Bdellovibrionota</taxon>
        <taxon>Oligoflexia</taxon>
        <taxon>Silvanigrellales</taxon>
        <taxon>Silvanigrellaceae</taxon>
        <taxon>Fluviispira</taxon>
    </lineage>
</organism>
<dbReference type="KEGG" id="sbf:JCM31447_19180"/>
<protein>
    <submittedName>
        <fullName evidence="2">DUF374 domain-containing protein</fullName>
    </submittedName>
</protein>
<dbReference type="Pfam" id="PF04028">
    <property type="entry name" value="DUF374"/>
    <property type="match status" value="1"/>
</dbReference>
<dbReference type="InterPro" id="IPR007172">
    <property type="entry name" value="DUF374"/>
</dbReference>
<dbReference type="AlphaFoldDB" id="A0A4P2VVC0"/>
<proteinExistence type="predicted"/>
<reference evidence="2 3" key="1">
    <citation type="submission" date="2018-12" db="EMBL/GenBank/DDBJ databases">
        <title>Rubrispira sanarue gen. nov., sp., nov., a member of the order Silvanigrellales, isolated from a brackish lake in Hamamatsu Japan.</title>
        <authorList>
            <person name="Maejima Y."/>
            <person name="Iino T."/>
            <person name="Muraguchi Y."/>
            <person name="Fukuda K."/>
            <person name="Nojiri H."/>
            <person name="Ohkuma M."/>
            <person name="Moriuchi R."/>
            <person name="Dohra H."/>
            <person name="Kimbara K."/>
            <person name="Shintani M."/>
        </authorList>
    </citation>
    <scope>NUCLEOTIDE SEQUENCE [LARGE SCALE GENOMIC DNA]</scope>
    <source>
        <strain evidence="2 3">RF1110005</strain>
    </source>
</reference>
<gene>
    <name evidence="2" type="ORF">JCM31447_19180</name>
</gene>